<evidence type="ECO:0000313" key="5">
    <source>
        <dbReference type="EMBL" id="KAL0201272.1"/>
    </source>
</evidence>
<evidence type="ECO:0000256" key="1">
    <source>
        <dbReference type="ARBA" id="ARBA00022741"/>
    </source>
</evidence>
<feature type="domain" description="GB1/RHD3-type G" evidence="4">
    <location>
        <begin position="1"/>
        <end position="60"/>
    </location>
</feature>
<evidence type="ECO:0000256" key="3">
    <source>
        <dbReference type="PROSITE-ProRule" id="PRU01052"/>
    </source>
</evidence>
<name>A0ABD0RRW8_CIRMR</name>
<dbReference type="PANTHER" id="PTHR10751">
    <property type="entry name" value="GUANYLATE BINDING PROTEIN"/>
    <property type="match status" value="1"/>
</dbReference>
<dbReference type="Gene3D" id="3.40.50.300">
    <property type="entry name" value="P-loop containing nucleotide triphosphate hydrolases"/>
    <property type="match status" value="1"/>
</dbReference>
<keyword evidence="2" id="KW-0342">GTP-binding</keyword>
<comment type="caution">
    <text evidence="5">The sequence shown here is derived from an EMBL/GenBank/DDBJ whole genome shotgun (WGS) entry which is preliminary data.</text>
</comment>
<dbReference type="GO" id="GO:0005525">
    <property type="term" value="F:GTP binding"/>
    <property type="evidence" value="ECO:0007669"/>
    <property type="project" value="UniProtKB-KW"/>
</dbReference>
<keyword evidence="1" id="KW-0547">Nucleotide-binding</keyword>
<organism evidence="5 6">
    <name type="scientific">Cirrhinus mrigala</name>
    <name type="common">Mrigala</name>
    <dbReference type="NCBI Taxonomy" id="683832"/>
    <lineage>
        <taxon>Eukaryota</taxon>
        <taxon>Metazoa</taxon>
        <taxon>Chordata</taxon>
        <taxon>Craniata</taxon>
        <taxon>Vertebrata</taxon>
        <taxon>Euteleostomi</taxon>
        <taxon>Actinopterygii</taxon>
        <taxon>Neopterygii</taxon>
        <taxon>Teleostei</taxon>
        <taxon>Ostariophysi</taxon>
        <taxon>Cypriniformes</taxon>
        <taxon>Cyprinidae</taxon>
        <taxon>Labeoninae</taxon>
        <taxon>Labeonini</taxon>
        <taxon>Cirrhinus</taxon>
    </lineage>
</organism>
<feature type="non-terminal residue" evidence="5">
    <location>
        <position position="1"/>
    </location>
</feature>
<reference evidence="5 6" key="1">
    <citation type="submission" date="2024-05" db="EMBL/GenBank/DDBJ databases">
        <title>Genome sequencing and assembly of Indian major carp, Cirrhinus mrigala (Hamilton, 1822).</title>
        <authorList>
            <person name="Mohindra V."/>
            <person name="Chowdhury L.M."/>
            <person name="Lal K."/>
            <person name="Jena J.K."/>
        </authorList>
    </citation>
    <scope>NUCLEOTIDE SEQUENCE [LARGE SCALE GENOMIC DNA]</scope>
    <source>
        <strain evidence="5">CM1030</strain>
        <tissue evidence="5">Blood</tissue>
    </source>
</reference>
<dbReference type="Proteomes" id="UP001529510">
    <property type="component" value="Unassembled WGS sequence"/>
</dbReference>
<evidence type="ECO:0000313" key="6">
    <source>
        <dbReference type="Proteomes" id="UP001529510"/>
    </source>
</evidence>
<dbReference type="PROSITE" id="PS51715">
    <property type="entry name" value="G_GB1_RHD3"/>
    <property type="match status" value="1"/>
</dbReference>
<dbReference type="SUPFAM" id="SSF52540">
    <property type="entry name" value="P-loop containing nucleoside triphosphate hydrolases"/>
    <property type="match status" value="1"/>
</dbReference>
<protein>
    <recommendedName>
        <fullName evidence="4">GB1/RHD3-type G domain-containing protein</fullName>
    </recommendedName>
</protein>
<dbReference type="InterPro" id="IPR015894">
    <property type="entry name" value="Guanylate-bd_N"/>
</dbReference>
<evidence type="ECO:0000259" key="4">
    <source>
        <dbReference type="PROSITE" id="PS51715"/>
    </source>
</evidence>
<feature type="non-terminal residue" evidence="5">
    <location>
        <position position="75"/>
    </location>
</feature>
<dbReference type="InterPro" id="IPR030386">
    <property type="entry name" value="G_GB1_RHD3_dom"/>
</dbReference>
<sequence length="75" mass="8581">YNLPRSCLRNFFAVRKCIVFPRPANTEGLQKMEELTEEELDSKFLEQANTFCRYIYNNSEPKTVSGGRTITGTGV</sequence>
<dbReference type="InterPro" id="IPR027417">
    <property type="entry name" value="P-loop_NTPase"/>
</dbReference>
<dbReference type="EMBL" id="JAMKFB020000002">
    <property type="protein sequence ID" value="KAL0201272.1"/>
    <property type="molecule type" value="Genomic_DNA"/>
</dbReference>
<comment type="similarity">
    <text evidence="3">Belongs to the TRAFAC class dynamin-like GTPase superfamily. GB1/RHD3 GTPase family.</text>
</comment>
<accession>A0ABD0RRW8</accession>
<proteinExistence type="inferred from homology"/>
<dbReference type="Pfam" id="PF02263">
    <property type="entry name" value="GBP"/>
    <property type="match status" value="1"/>
</dbReference>
<dbReference type="AlphaFoldDB" id="A0ABD0RRW8"/>
<keyword evidence="6" id="KW-1185">Reference proteome</keyword>
<evidence type="ECO:0000256" key="2">
    <source>
        <dbReference type="ARBA" id="ARBA00023134"/>
    </source>
</evidence>
<gene>
    <name evidence="5" type="ORF">M9458_004459</name>
</gene>